<reference evidence="2" key="2">
    <citation type="submission" date="2020-02" db="EMBL/GenBank/DDBJ databases">
        <authorList>
            <person name="Matsumoto Y."/>
            <person name="Motooka D."/>
            <person name="Nakamura S."/>
        </authorList>
    </citation>
    <scope>NUCLEOTIDE SEQUENCE</scope>
    <source>
        <strain evidence="2">JCM 6370</strain>
    </source>
</reference>
<gene>
    <name evidence="1" type="ORF">MPUL_00630</name>
    <name evidence="2" type="ORF">MPUL_53730</name>
</gene>
<evidence type="ECO:0000313" key="3">
    <source>
        <dbReference type="Proteomes" id="UP000467252"/>
    </source>
</evidence>
<evidence type="ECO:0000313" key="1">
    <source>
        <dbReference type="EMBL" id="BBY78905.1"/>
    </source>
</evidence>
<organism evidence="2 3">
    <name type="scientific">Mycolicibacterium pulveris</name>
    <name type="common">Mycobacterium pulveris</name>
    <dbReference type="NCBI Taxonomy" id="36813"/>
    <lineage>
        <taxon>Bacteria</taxon>
        <taxon>Bacillati</taxon>
        <taxon>Actinomycetota</taxon>
        <taxon>Actinomycetes</taxon>
        <taxon>Mycobacteriales</taxon>
        <taxon>Mycobacteriaceae</taxon>
        <taxon>Mycolicibacterium</taxon>
    </lineage>
</organism>
<reference evidence="2 3" key="1">
    <citation type="journal article" date="2019" name="Emerg. Microbes Infect.">
        <title>Comprehensive subspecies identification of 175 nontuberculous mycobacteria species based on 7547 genomic profiles.</title>
        <authorList>
            <person name="Matsumoto Y."/>
            <person name="Kinjo T."/>
            <person name="Motooka D."/>
            <person name="Nabeya D."/>
            <person name="Jung N."/>
            <person name="Uechi K."/>
            <person name="Horii T."/>
            <person name="Iida T."/>
            <person name="Fujita J."/>
            <person name="Nakamura S."/>
        </authorList>
    </citation>
    <scope>NUCLEOTIDE SEQUENCE [LARGE SCALE GENOMIC DNA]</scope>
    <source>
        <strain evidence="2 3">JCM 6370</strain>
    </source>
</reference>
<evidence type="ECO:0000313" key="2">
    <source>
        <dbReference type="EMBL" id="BBY84215.1"/>
    </source>
</evidence>
<sequence length="120" mass="13465">MSAPRRFRKKPVEIEAWQLPEWDKPNWFDPDSELVFDVGHYVDTCVAIAEWCGGTSHMMCNADEQAHSGCHQVGPHILIPTLEGVMVARPGDYIIKGVQGEFYPCKPAIFEATYDRVGTA</sequence>
<proteinExistence type="predicted"/>
<keyword evidence="3" id="KW-1185">Reference proteome</keyword>
<protein>
    <submittedName>
        <fullName evidence="2">Uncharacterized protein</fullName>
    </submittedName>
</protein>
<dbReference type="EMBL" id="AP022599">
    <property type="protein sequence ID" value="BBY78905.1"/>
    <property type="molecule type" value="Genomic_DNA"/>
</dbReference>
<name>A0A7I7URW2_MYCPV</name>
<dbReference type="RefSeq" id="WP_163896460.1">
    <property type="nucleotide sequence ID" value="NZ_AP022599.1"/>
</dbReference>
<dbReference type="AlphaFoldDB" id="A0A7I7URW2"/>
<dbReference type="Proteomes" id="UP000467252">
    <property type="component" value="Chromosome"/>
</dbReference>
<accession>A0A7I7URW2</accession>
<dbReference type="EMBL" id="AP022599">
    <property type="protein sequence ID" value="BBY84215.1"/>
    <property type="molecule type" value="Genomic_DNA"/>
</dbReference>